<dbReference type="InterPro" id="IPR013149">
    <property type="entry name" value="ADH-like_C"/>
</dbReference>
<dbReference type="SUPFAM" id="SSF50129">
    <property type="entry name" value="GroES-like"/>
    <property type="match status" value="1"/>
</dbReference>
<evidence type="ECO:0000256" key="2">
    <source>
        <dbReference type="ARBA" id="ARBA00023002"/>
    </source>
</evidence>
<keyword evidence="2" id="KW-0560">Oxidoreductase</keyword>
<proteinExistence type="predicted"/>
<dbReference type="GO" id="GO:0016651">
    <property type="term" value="F:oxidoreductase activity, acting on NAD(P)H"/>
    <property type="evidence" value="ECO:0007669"/>
    <property type="project" value="TreeGrafter"/>
</dbReference>
<dbReference type="InterPro" id="IPR011032">
    <property type="entry name" value="GroES-like_sf"/>
</dbReference>
<dbReference type="KEGG" id="mgk:FSB76_01995"/>
<gene>
    <name evidence="4" type="ORF">FSB76_01995</name>
</gene>
<dbReference type="SMART" id="SM00829">
    <property type="entry name" value="PKS_ER"/>
    <property type="match status" value="1"/>
</dbReference>
<dbReference type="Pfam" id="PF00107">
    <property type="entry name" value="ADH_zinc_N"/>
    <property type="match status" value="1"/>
</dbReference>
<dbReference type="AlphaFoldDB" id="A0A5B8WF35"/>
<organism evidence="4 5">
    <name type="scientific">Mucilaginibacter ginsenosidivorax</name>
    <dbReference type="NCBI Taxonomy" id="862126"/>
    <lineage>
        <taxon>Bacteria</taxon>
        <taxon>Pseudomonadati</taxon>
        <taxon>Bacteroidota</taxon>
        <taxon>Sphingobacteriia</taxon>
        <taxon>Sphingobacteriales</taxon>
        <taxon>Sphingobacteriaceae</taxon>
        <taxon>Mucilaginibacter</taxon>
    </lineage>
</organism>
<reference evidence="4 5" key="1">
    <citation type="journal article" date="2013" name="J. Microbiol.">
        <title>Mucilaginibacter ginsenosidivorax sp. nov., with ginsenoside converting activity isolated from sediment.</title>
        <authorList>
            <person name="Kim J.K."/>
            <person name="Choi T.E."/>
            <person name="Liu Q.M."/>
            <person name="Park H.Y."/>
            <person name="Yi T.H."/>
            <person name="Yoon M.H."/>
            <person name="Kim S.C."/>
            <person name="Im W.T."/>
        </authorList>
    </citation>
    <scope>NUCLEOTIDE SEQUENCE [LARGE SCALE GENOMIC DNA]</scope>
    <source>
        <strain evidence="4 5">KHI28</strain>
    </source>
</reference>
<dbReference type="OrthoDB" id="9787435at2"/>
<dbReference type="SUPFAM" id="SSF51735">
    <property type="entry name" value="NAD(P)-binding Rossmann-fold domains"/>
    <property type="match status" value="1"/>
</dbReference>
<name>A0A5B8WF35_9SPHI</name>
<dbReference type="InterPro" id="IPR013154">
    <property type="entry name" value="ADH-like_N"/>
</dbReference>
<dbReference type="Gene3D" id="3.90.180.10">
    <property type="entry name" value="Medium-chain alcohol dehydrogenases, catalytic domain"/>
    <property type="match status" value="1"/>
</dbReference>
<evidence type="ECO:0000256" key="1">
    <source>
        <dbReference type="ARBA" id="ARBA00022857"/>
    </source>
</evidence>
<dbReference type="Pfam" id="PF08240">
    <property type="entry name" value="ADH_N"/>
    <property type="match status" value="1"/>
</dbReference>
<accession>A0A5B8WF35</accession>
<dbReference type="GO" id="GO:0070402">
    <property type="term" value="F:NADPH binding"/>
    <property type="evidence" value="ECO:0007669"/>
    <property type="project" value="TreeGrafter"/>
</dbReference>
<evidence type="ECO:0000313" key="4">
    <source>
        <dbReference type="EMBL" id="QEC80368.1"/>
    </source>
</evidence>
<keyword evidence="5" id="KW-1185">Reference proteome</keyword>
<dbReference type="CDD" id="cd08268">
    <property type="entry name" value="MDR2"/>
    <property type="match status" value="1"/>
</dbReference>
<dbReference type="Gene3D" id="3.40.50.720">
    <property type="entry name" value="NAD(P)-binding Rossmann-like Domain"/>
    <property type="match status" value="1"/>
</dbReference>
<evidence type="ECO:0000259" key="3">
    <source>
        <dbReference type="SMART" id="SM00829"/>
    </source>
</evidence>
<dbReference type="Proteomes" id="UP000321362">
    <property type="component" value="Chromosome"/>
</dbReference>
<protein>
    <submittedName>
        <fullName evidence="4">Zinc-dependent alcohol dehydrogenase family protein</fullName>
    </submittedName>
</protein>
<dbReference type="EMBL" id="CP042437">
    <property type="protein sequence ID" value="QEC80368.1"/>
    <property type="molecule type" value="Genomic_DNA"/>
</dbReference>
<dbReference type="InterPro" id="IPR036291">
    <property type="entry name" value="NAD(P)-bd_dom_sf"/>
</dbReference>
<evidence type="ECO:0000313" key="5">
    <source>
        <dbReference type="Proteomes" id="UP000321362"/>
    </source>
</evidence>
<sequence length="329" mass="34991">MASTVTFSETGGPEVLTINHINIPAPAANEVRILVKAIGLNRAEAMWRSGAYIEEPILPAKLGYDASGIIESVGSNVKNFAVGDQVGTIPAFSQNEYGVYGELILMPAHAVIKSPPSLSFEQVAAIWNPFITSYGALIDGAHLYAGQSVLITAASSSVGLAAIQVANMVGAVPIALTRKSDKKQQLLDAGAAYVIATEEEDVVAVVKEITKGRGADVVFDPVGGPLFAQLLLALTRGGQMFLYGALSDEVTPLQLIDVLNQVPVIKGYTVWDITKDPERVEKARKFVFSGIASGALKPMIAKKFAFEQIVDAHRFLESNQQIGKIVVTV</sequence>
<dbReference type="PANTHER" id="PTHR48106:SF5">
    <property type="entry name" value="ZINC-CONTAINING ALCOHOL DEHYDROGENASE"/>
    <property type="match status" value="1"/>
</dbReference>
<keyword evidence="1" id="KW-0521">NADP</keyword>
<feature type="domain" description="Enoyl reductase (ER)" evidence="3">
    <location>
        <begin position="11"/>
        <end position="327"/>
    </location>
</feature>
<dbReference type="InterPro" id="IPR020843">
    <property type="entry name" value="ER"/>
</dbReference>
<dbReference type="PANTHER" id="PTHR48106">
    <property type="entry name" value="QUINONE OXIDOREDUCTASE PIG3-RELATED"/>
    <property type="match status" value="1"/>
</dbReference>